<gene>
    <name evidence="1" type="ORF">E9232_000176</name>
</gene>
<organism evidence="1 2">
    <name type="scientific">Inquilinus ginsengisoli</name>
    <dbReference type="NCBI Taxonomy" id="363840"/>
    <lineage>
        <taxon>Bacteria</taxon>
        <taxon>Pseudomonadati</taxon>
        <taxon>Pseudomonadota</taxon>
        <taxon>Alphaproteobacteria</taxon>
        <taxon>Rhodospirillales</taxon>
        <taxon>Rhodospirillaceae</taxon>
        <taxon>Inquilinus</taxon>
    </lineage>
</organism>
<reference evidence="1 2" key="1">
    <citation type="submission" date="2023-07" db="EMBL/GenBank/DDBJ databases">
        <title>Sorghum-associated microbial communities from plants grown in Nebraska, USA.</title>
        <authorList>
            <person name="Schachtman D."/>
        </authorList>
    </citation>
    <scope>NUCLEOTIDE SEQUENCE [LARGE SCALE GENOMIC DNA]</scope>
    <source>
        <strain evidence="1 2">584</strain>
    </source>
</reference>
<evidence type="ECO:0000313" key="1">
    <source>
        <dbReference type="EMBL" id="MDR6287677.1"/>
    </source>
</evidence>
<protein>
    <submittedName>
        <fullName evidence="1">Uncharacterized protein</fullName>
    </submittedName>
</protein>
<dbReference type="RefSeq" id="WP_309791551.1">
    <property type="nucleotide sequence ID" value="NZ_JAVDPW010000001.1"/>
</dbReference>
<name>A0ABU1JGD4_9PROT</name>
<dbReference type="Proteomes" id="UP001262410">
    <property type="component" value="Unassembled WGS sequence"/>
</dbReference>
<comment type="caution">
    <text evidence="1">The sequence shown here is derived from an EMBL/GenBank/DDBJ whole genome shotgun (WGS) entry which is preliminary data.</text>
</comment>
<evidence type="ECO:0000313" key="2">
    <source>
        <dbReference type="Proteomes" id="UP001262410"/>
    </source>
</evidence>
<keyword evidence="2" id="KW-1185">Reference proteome</keyword>
<accession>A0ABU1JGD4</accession>
<proteinExistence type="predicted"/>
<dbReference type="EMBL" id="JAVDPW010000001">
    <property type="protein sequence ID" value="MDR6287677.1"/>
    <property type="molecule type" value="Genomic_DNA"/>
</dbReference>
<sequence>MFILVAAARVARLSLLRAAVWWRPARRTRAARKPPDISALSEHLRNDVGLYL</sequence>